<comment type="subunit">
    <text evidence="13">Homodimer.</text>
</comment>
<evidence type="ECO:0000256" key="8">
    <source>
        <dbReference type="ARBA" id="ARBA00022723"/>
    </source>
</evidence>
<comment type="cofactor">
    <cofactor evidence="13">
        <name>[2Fe-2S] cluster</name>
        <dbReference type="ChEBI" id="CHEBI:190135"/>
    </cofactor>
    <text evidence="13">Binds 1 [2Fe-2S] cluster. The cluster is coordinated with 3 cysteines and 1 arginine.</text>
</comment>
<dbReference type="HAMAP" id="MF_01694">
    <property type="entry name" value="BioB"/>
    <property type="match status" value="1"/>
</dbReference>
<dbReference type="GO" id="GO:0051537">
    <property type="term" value="F:2 iron, 2 sulfur cluster binding"/>
    <property type="evidence" value="ECO:0007669"/>
    <property type="project" value="UniProtKB-KW"/>
</dbReference>
<sequence>MNLKGKRVSEKIFLCSICNINSGTCKEDCKFCSQSVRYKADIDRYKQKPIQDIQQEAINARDNGALGFCLVTADKGLNDKTLKFVCNVAHAVQEVAPELRLIACNGTATLDQLLTLKDAGIKAYNHNLETSEAFYPQICTTHPWSERYKTCQNVNEAGLVLITGGIFGLGETQADRISMLESLASLNPTSVPINFYHHNEALQLSPNPLTVEDALSLIKLTREMIPNAKRIMVAGGRELMFGERQSEIFDAGANSIVIGNYLTTSGRAMNKDLEMLESLGLDIAKSVAG</sequence>
<evidence type="ECO:0000256" key="3">
    <source>
        <dbReference type="ARBA" id="ARBA00012236"/>
    </source>
</evidence>
<dbReference type="PANTHER" id="PTHR22976">
    <property type="entry name" value="BIOTIN SYNTHASE"/>
    <property type="match status" value="1"/>
</dbReference>
<keyword evidence="5 13" id="KW-0808">Transferase</keyword>
<dbReference type="GO" id="GO:0004076">
    <property type="term" value="F:biotin synthase activity"/>
    <property type="evidence" value="ECO:0007669"/>
    <property type="project" value="UniProtKB-UniRule"/>
</dbReference>
<dbReference type="PANTHER" id="PTHR22976:SF2">
    <property type="entry name" value="BIOTIN SYNTHASE, MITOCHONDRIAL"/>
    <property type="match status" value="1"/>
</dbReference>
<dbReference type="GO" id="GO:0009102">
    <property type="term" value="P:biotin biosynthetic process"/>
    <property type="evidence" value="ECO:0007669"/>
    <property type="project" value="UniProtKB-UniRule"/>
</dbReference>
<keyword evidence="17" id="KW-1185">Reference proteome</keyword>
<feature type="binding site" evidence="13 14">
    <location>
        <position position="29"/>
    </location>
    <ligand>
        <name>[4Fe-4S] cluster</name>
        <dbReference type="ChEBI" id="CHEBI:49883"/>
        <note>4Fe-4S-S-AdoMet</note>
    </ligand>
</feature>
<dbReference type="PROSITE" id="PS51918">
    <property type="entry name" value="RADICAL_SAM"/>
    <property type="match status" value="1"/>
</dbReference>
<dbReference type="AlphaFoldDB" id="A0A7M1B5T2"/>
<feature type="domain" description="Radical SAM core" evidence="15">
    <location>
        <begin position="7"/>
        <end position="237"/>
    </location>
</feature>
<dbReference type="InterPro" id="IPR010722">
    <property type="entry name" value="BATS_dom"/>
</dbReference>
<keyword evidence="10 13" id="KW-0408">Iron</keyword>
<dbReference type="SFLD" id="SFLDG01278">
    <property type="entry name" value="biotin_synthase_like"/>
    <property type="match status" value="1"/>
</dbReference>
<dbReference type="NCBIfam" id="TIGR00433">
    <property type="entry name" value="bioB"/>
    <property type="match status" value="1"/>
</dbReference>
<dbReference type="Pfam" id="PF06968">
    <property type="entry name" value="BATS"/>
    <property type="match status" value="1"/>
</dbReference>
<evidence type="ECO:0000256" key="2">
    <source>
        <dbReference type="ARBA" id="ARBA00010765"/>
    </source>
</evidence>
<dbReference type="KEGG" id="spal:FM071_00595"/>
<dbReference type="SMART" id="SM00876">
    <property type="entry name" value="BATS"/>
    <property type="match status" value="1"/>
</dbReference>
<dbReference type="Gene3D" id="3.20.20.70">
    <property type="entry name" value="Aldolase class I"/>
    <property type="match status" value="1"/>
</dbReference>
<dbReference type="InterPro" id="IPR006638">
    <property type="entry name" value="Elp3/MiaA/NifB-like_rSAM"/>
</dbReference>
<dbReference type="SFLD" id="SFLDS00029">
    <property type="entry name" value="Radical_SAM"/>
    <property type="match status" value="1"/>
</dbReference>
<feature type="binding site" evidence="13 14">
    <location>
        <position position="69"/>
    </location>
    <ligand>
        <name>[2Fe-2S] cluster</name>
        <dbReference type="ChEBI" id="CHEBI:190135"/>
    </ligand>
</feature>
<evidence type="ECO:0000259" key="15">
    <source>
        <dbReference type="PROSITE" id="PS51918"/>
    </source>
</evidence>
<dbReference type="GO" id="GO:0051539">
    <property type="term" value="F:4 iron, 4 sulfur cluster binding"/>
    <property type="evidence" value="ECO:0007669"/>
    <property type="project" value="UniProtKB-KW"/>
</dbReference>
<evidence type="ECO:0000256" key="14">
    <source>
        <dbReference type="PIRSR" id="PIRSR001619-1"/>
    </source>
</evidence>
<dbReference type="EMBL" id="CP041406">
    <property type="protein sequence ID" value="QOP44876.1"/>
    <property type="molecule type" value="Genomic_DNA"/>
</dbReference>
<keyword evidence="9 13" id="KW-0093">Biotin biosynthesis</keyword>
<dbReference type="GO" id="GO:0005506">
    <property type="term" value="F:iron ion binding"/>
    <property type="evidence" value="ECO:0007669"/>
    <property type="project" value="UniProtKB-UniRule"/>
</dbReference>
<proteinExistence type="inferred from homology"/>
<keyword evidence="4 13" id="KW-0004">4Fe-4S</keyword>
<comment type="cofactor">
    <cofactor evidence="13 14">
        <name>[4Fe-4S] cluster</name>
        <dbReference type="ChEBI" id="CHEBI:49883"/>
    </cofactor>
    <text evidence="13 14">Binds 1 [4Fe-4S] cluster. The cluster is coordinated with 3 cysteines and an exchangeable S-adenosyl-L-methionine.</text>
</comment>
<evidence type="ECO:0000256" key="11">
    <source>
        <dbReference type="ARBA" id="ARBA00023014"/>
    </source>
</evidence>
<keyword evidence="11 13" id="KW-0411">Iron-sulfur</keyword>
<dbReference type="SMART" id="SM00729">
    <property type="entry name" value="Elp3"/>
    <property type="match status" value="1"/>
</dbReference>
<evidence type="ECO:0000256" key="9">
    <source>
        <dbReference type="ARBA" id="ARBA00022756"/>
    </source>
</evidence>
<dbReference type="InterPro" id="IPR058240">
    <property type="entry name" value="rSAM_sf"/>
</dbReference>
<comment type="pathway">
    <text evidence="1 13">Cofactor biosynthesis; biotin biosynthesis; biotin from 7,8-diaminononanoate: step 2/2.</text>
</comment>
<evidence type="ECO:0000256" key="7">
    <source>
        <dbReference type="ARBA" id="ARBA00022714"/>
    </source>
</evidence>
<reference evidence="16 17" key="1">
    <citation type="submission" date="2019-07" db="EMBL/GenBank/DDBJ databases">
        <title>Sulfurimonas paralvinellae sp. nov., a novel mesophilic, hydrogen- and sulfur-oxidizing chemolithoautotroph within the Epsilonproteo- bacteria isolated from a deep-sea hydrothermal vent polychaete nest, reclassification of Thiomicrospira denitrificans as Sulfurimonas denitrificans comb. nov. and emended description of the genus Sulfurimonas.</title>
        <authorList>
            <person name="Wang S."/>
            <person name="Jiang L."/>
            <person name="Shao Z."/>
        </authorList>
    </citation>
    <scope>NUCLEOTIDE SEQUENCE [LARGE SCALE GENOMIC DNA]</scope>
    <source>
        <strain evidence="16 17">GO25</strain>
    </source>
</reference>
<evidence type="ECO:0000256" key="6">
    <source>
        <dbReference type="ARBA" id="ARBA00022691"/>
    </source>
</evidence>
<accession>A0A7M1B5T2</accession>
<protein>
    <recommendedName>
        <fullName evidence="3 13">Biotin synthase</fullName>
        <ecNumber evidence="3 13">2.8.1.6</ecNumber>
    </recommendedName>
</protein>
<dbReference type="PIRSF" id="PIRSF001619">
    <property type="entry name" value="Biotin_synth"/>
    <property type="match status" value="1"/>
</dbReference>
<organism evidence="16 17">
    <name type="scientific">Sulfurimonas paralvinellae</name>
    <dbReference type="NCBI Taxonomy" id="317658"/>
    <lineage>
        <taxon>Bacteria</taxon>
        <taxon>Pseudomonadati</taxon>
        <taxon>Campylobacterota</taxon>
        <taxon>Epsilonproteobacteria</taxon>
        <taxon>Campylobacterales</taxon>
        <taxon>Sulfurimonadaceae</taxon>
        <taxon>Sulfurimonas</taxon>
    </lineage>
</organism>
<gene>
    <name evidence="13" type="primary">bioB</name>
    <name evidence="16" type="ORF">FM071_00595</name>
</gene>
<dbReference type="InterPro" id="IPR002684">
    <property type="entry name" value="Biotin_synth/BioAB"/>
</dbReference>
<keyword evidence="6 13" id="KW-0949">S-adenosyl-L-methionine</keyword>
<dbReference type="SUPFAM" id="SSF102114">
    <property type="entry name" value="Radical SAM enzymes"/>
    <property type="match status" value="1"/>
</dbReference>
<dbReference type="Pfam" id="PF04055">
    <property type="entry name" value="Radical_SAM"/>
    <property type="match status" value="1"/>
</dbReference>
<feature type="binding site" evidence="13 14">
    <location>
        <position position="32"/>
    </location>
    <ligand>
        <name>[4Fe-4S] cluster</name>
        <dbReference type="ChEBI" id="CHEBI:49883"/>
        <note>4Fe-4S-S-AdoMet</note>
    </ligand>
</feature>
<comment type="similarity">
    <text evidence="2 13">Belongs to the radical SAM superfamily. Biotin synthase family.</text>
</comment>
<dbReference type="SFLD" id="SFLDG01060">
    <property type="entry name" value="BATS_domain_containing"/>
    <property type="match status" value="1"/>
</dbReference>
<keyword evidence="7 13" id="KW-0001">2Fe-2S</keyword>
<comment type="catalytic activity">
    <reaction evidence="12 13">
        <text>(4R,5S)-dethiobiotin + (sulfur carrier)-SH + 2 reduced [2Fe-2S]-[ferredoxin] + 2 S-adenosyl-L-methionine = (sulfur carrier)-H + biotin + 2 5'-deoxyadenosine + 2 L-methionine + 2 oxidized [2Fe-2S]-[ferredoxin]</text>
        <dbReference type="Rhea" id="RHEA:22060"/>
        <dbReference type="Rhea" id="RHEA-COMP:10000"/>
        <dbReference type="Rhea" id="RHEA-COMP:10001"/>
        <dbReference type="Rhea" id="RHEA-COMP:14737"/>
        <dbReference type="Rhea" id="RHEA-COMP:14739"/>
        <dbReference type="ChEBI" id="CHEBI:17319"/>
        <dbReference type="ChEBI" id="CHEBI:29917"/>
        <dbReference type="ChEBI" id="CHEBI:33737"/>
        <dbReference type="ChEBI" id="CHEBI:33738"/>
        <dbReference type="ChEBI" id="CHEBI:57586"/>
        <dbReference type="ChEBI" id="CHEBI:57844"/>
        <dbReference type="ChEBI" id="CHEBI:59789"/>
        <dbReference type="ChEBI" id="CHEBI:64428"/>
        <dbReference type="ChEBI" id="CHEBI:149473"/>
        <dbReference type="EC" id="2.8.1.6"/>
    </reaction>
</comment>
<evidence type="ECO:0000256" key="12">
    <source>
        <dbReference type="ARBA" id="ARBA00051157"/>
    </source>
</evidence>
<evidence type="ECO:0000256" key="5">
    <source>
        <dbReference type="ARBA" id="ARBA00022679"/>
    </source>
</evidence>
<evidence type="ECO:0000256" key="4">
    <source>
        <dbReference type="ARBA" id="ARBA00022485"/>
    </source>
</evidence>
<dbReference type="NCBIfam" id="NF006308">
    <property type="entry name" value="PRK08508.1"/>
    <property type="match status" value="1"/>
</dbReference>
<dbReference type="InterPro" id="IPR024177">
    <property type="entry name" value="Biotin_synthase"/>
</dbReference>
<evidence type="ECO:0000256" key="10">
    <source>
        <dbReference type="ARBA" id="ARBA00023004"/>
    </source>
</evidence>
<evidence type="ECO:0000313" key="16">
    <source>
        <dbReference type="EMBL" id="QOP44876.1"/>
    </source>
</evidence>
<dbReference type="Proteomes" id="UP000593580">
    <property type="component" value="Chromosome"/>
</dbReference>
<keyword evidence="8 13" id="KW-0479">Metal-binding</keyword>
<dbReference type="CDD" id="cd01335">
    <property type="entry name" value="Radical_SAM"/>
    <property type="match status" value="1"/>
</dbReference>
<evidence type="ECO:0000256" key="13">
    <source>
        <dbReference type="HAMAP-Rule" id="MF_01694"/>
    </source>
</evidence>
<dbReference type="EC" id="2.8.1.6" evidence="3 13"/>
<dbReference type="InterPro" id="IPR013785">
    <property type="entry name" value="Aldolase_TIM"/>
</dbReference>
<evidence type="ECO:0000313" key="17">
    <source>
        <dbReference type="Proteomes" id="UP000593580"/>
    </source>
</evidence>
<dbReference type="InterPro" id="IPR007197">
    <property type="entry name" value="rSAM"/>
</dbReference>
<name>A0A7M1B5T2_9BACT</name>
<comment type="cofactor">
    <cofactor evidence="14">
        <name>[2Fe-2S] cluster</name>
        <dbReference type="ChEBI" id="CHEBI:190135"/>
    </cofactor>
    <text evidence="14">Binds 1 [2Fe-2S] cluster. The cluster is coordinated with 3 cysteines and 1 arginine.</text>
</comment>
<feature type="binding site" evidence="13 14">
    <location>
        <position position="25"/>
    </location>
    <ligand>
        <name>[4Fe-4S] cluster</name>
        <dbReference type="ChEBI" id="CHEBI:49883"/>
        <note>4Fe-4S-S-AdoMet</note>
    </ligand>
</feature>
<evidence type="ECO:0000256" key="1">
    <source>
        <dbReference type="ARBA" id="ARBA00004942"/>
    </source>
</evidence>
<comment type="caution">
    <text evidence="13">Lacks conserved residue(s) required for the propagation of feature annotation.</text>
</comment>
<dbReference type="UniPathway" id="UPA00078">
    <property type="reaction ID" value="UER00162"/>
</dbReference>
<comment type="function">
    <text evidence="13">Catalyzes the conversion of dethiobiotin (DTB) to biotin by the insertion of a sulfur atom into dethiobiotin via a radical-based mechanism.</text>
</comment>